<dbReference type="GO" id="GO:0046354">
    <property type="term" value="P:mannan biosynthetic process"/>
    <property type="evidence" value="ECO:0000318"/>
    <property type="project" value="GO_Central"/>
</dbReference>
<dbReference type="AlphaFoldDB" id="A0A2K3DCG0"/>
<sequence>MEGLRLGRATVDQLAAVVAGVLADVPPYPPAAFSGRGVVMVGGGLHYLIPAWASLSVLRKSGCHLPVEVWFPVAEQPSRPAVAALEGLGGVAVRTLDVVDLQQRGFALKSAALLLSSFQEVLFLDSDNLAVRDPSPLFASPQYAATGALFWRDFWDRSSVPEIHEVLRFPNEQVPKVTFESGQMVIDKARHWRGLLLAVYMNVYGKTFAELLSCYLGKGDKETFVYAMLAAGEAYWVSPQPPGSAGVVQVLCEPGRAASCRRQFMGNTMVQPGPDGLPLFFHANYEKWDLALPAAFEAYQRRWQVLAPGGQDVVGGVFLNTSYGIGYDVERHVFQVLSALRCAPWFTAYYQLRLALDDPPLPALDGFHPLPNYISFRPFYRLGWSGAYMGLFRPSLGDRLVHAYYRVLRWRLKPLERRLKGKK</sequence>
<protein>
    <submittedName>
        <fullName evidence="11">Uncharacterized protein</fullName>
    </submittedName>
</protein>
<evidence type="ECO:0000256" key="7">
    <source>
        <dbReference type="ARBA" id="ARBA00022989"/>
    </source>
</evidence>
<dbReference type="InParanoid" id="A0A2K3DCG0"/>
<keyword evidence="5" id="KW-0812">Transmembrane</keyword>
<dbReference type="InterPro" id="IPR029044">
    <property type="entry name" value="Nucleotide-diphossugar_trans"/>
</dbReference>
<dbReference type="EMBL" id="CM008970">
    <property type="protein sequence ID" value="PNW78213.1"/>
    <property type="molecule type" value="Genomic_DNA"/>
</dbReference>
<comment type="subcellular location">
    <subcellularLocation>
        <location evidence="10">Endomembrane system</location>
        <topology evidence="10">Single-pass membrane protein</topology>
    </subcellularLocation>
    <subcellularLocation>
        <location evidence="1">Golgi apparatus membrane</location>
    </subcellularLocation>
    <subcellularLocation>
        <location evidence="2">Membrane</location>
        <topology evidence="2">Single-pass type II membrane protein</topology>
    </subcellularLocation>
</comment>
<keyword evidence="6" id="KW-0735">Signal-anchor</keyword>
<keyword evidence="4" id="KW-0808">Transferase</keyword>
<dbReference type="Pfam" id="PF11051">
    <property type="entry name" value="Mannosyl_trans3"/>
    <property type="match status" value="2"/>
</dbReference>
<reference evidence="11 12" key="1">
    <citation type="journal article" date="2007" name="Science">
        <title>The Chlamydomonas genome reveals the evolution of key animal and plant functions.</title>
        <authorList>
            <person name="Merchant S.S."/>
            <person name="Prochnik S.E."/>
            <person name="Vallon O."/>
            <person name="Harris E.H."/>
            <person name="Karpowicz S.J."/>
            <person name="Witman G.B."/>
            <person name="Terry A."/>
            <person name="Salamov A."/>
            <person name="Fritz-Laylin L.K."/>
            <person name="Marechal-Drouard L."/>
            <person name="Marshall W.F."/>
            <person name="Qu L.H."/>
            <person name="Nelson D.R."/>
            <person name="Sanderfoot A.A."/>
            <person name="Spalding M.H."/>
            <person name="Kapitonov V.V."/>
            <person name="Ren Q."/>
            <person name="Ferris P."/>
            <person name="Lindquist E."/>
            <person name="Shapiro H."/>
            <person name="Lucas S.M."/>
            <person name="Grimwood J."/>
            <person name="Schmutz J."/>
            <person name="Cardol P."/>
            <person name="Cerutti H."/>
            <person name="Chanfreau G."/>
            <person name="Chen C.L."/>
            <person name="Cognat V."/>
            <person name="Croft M.T."/>
            <person name="Dent R."/>
            <person name="Dutcher S."/>
            <person name="Fernandez E."/>
            <person name="Fukuzawa H."/>
            <person name="Gonzalez-Ballester D."/>
            <person name="Gonzalez-Halphen D."/>
            <person name="Hallmann A."/>
            <person name="Hanikenne M."/>
            <person name="Hippler M."/>
            <person name="Inwood W."/>
            <person name="Jabbari K."/>
            <person name="Kalanon M."/>
            <person name="Kuras R."/>
            <person name="Lefebvre P.A."/>
            <person name="Lemaire S.D."/>
            <person name="Lobanov A.V."/>
            <person name="Lohr M."/>
            <person name="Manuell A."/>
            <person name="Meier I."/>
            <person name="Mets L."/>
            <person name="Mittag M."/>
            <person name="Mittelmeier T."/>
            <person name="Moroney J.V."/>
            <person name="Moseley J."/>
            <person name="Napoli C."/>
            <person name="Nedelcu A.M."/>
            <person name="Niyogi K."/>
            <person name="Novoselov S.V."/>
            <person name="Paulsen I.T."/>
            <person name="Pazour G."/>
            <person name="Purton S."/>
            <person name="Ral J.P."/>
            <person name="Riano-Pachon D.M."/>
            <person name="Riekhof W."/>
            <person name="Rymarquis L."/>
            <person name="Schroda M."/>
            <person name="Stern D."/>
            <person name="Umen J."/>
            <person name="Willows R."/>
            <person name="Wilson N."/>
            <person name="Zimmer S.L."/>
            <person name="Allmer J."/>
            <person name="Balk J."/>
            <person name="Bisova K."/>
            <person name="Chen C.J."/>
            <person name="Elias M."/>
            <person name="Gendler K."/>
            <person name="Hauser C."/>
            <person name="Lamb M.R."/>
            <person name="Ledford H."/>
            <person name="Long J.C."/>
            <person name="Minagawa J."/>
            <person name="Page M.D."/>
            <person name="Pan J."/>
            <person name="Pootakham W."/>
            <person name="Roje S."/>
            <person name="Rose A."/>
            <person name="Stahlberg E."/>
            <person name="Terauchi A.M."/>
            <person name="Yang P."/>
            <person name="Ball S."/>
            <person name="Bowler C."/>
            <person name="Dieckmann C.L."/>
            <person name="Gladyshev V.N."/>
            <person name="Green P."/>
            <person name="Jorgensen R."/>
            <person name="Mayfield S."/>
            <person name="Mueller-Roeber B."/>
            <person name="Rajamani S."/>
            <person name="Sayre R.T."/>
            <person name="Brokstein P."/>
            <person name="Dubchak I."/>
            <person name="Goodstein D."/>
            <person name="Hornick L."/>
            <person name="Huang Y.W."/>
            <person name="Jhaveri J."/>
            <person name="Luo Y."/>
            <person name="Martinez D."/>
            <person name="Ngau W.C."/>
            <person name="Otillar B."/>
            <person name="Poliakov A."/>
            <person name="Porter A."/>
            <person name="Szajkowski L."/>
            <person name="Werner G."/>
            <person name="Zhou K."/>
            <person name="Grigoriev I.V."/>
            <person name="Rokhsar D.S."/>
            <person name="Grossman A.R."/>
        </authorList>
    </citation>
    <scope>NUCLEOTIDE SEQUENCE [LARGE SCALE GENOMIC DNA]</scope>
    <source>
        <strain evidence="12">CC-503</strain>
    </source>
</reference>
<dbReference type="GO" id="GO:0005794">
    <property type="term" value="C:Golgi apparatus"/>
    <property type="evidence" value="ECO:0000318"/>
    <property type="project" value="GO_Central"/>
</dbReference>
<accession>A0A2K3DCG0</accession>
<dbReference type="GO" id="GO:0000026">
    <property type="term" value="F:alpha-1,2-mannosyltransferase activity"/>
    <property type="evidence" value="ECO:0000318"/>
    <property type="project" value="GO_Central"/>
</dbReference>
<dbReference type="PANTHER" id="PTHR31646">
    <property type="entry name" value="ALPHA-1,2-MANNOSYLTRANSFERASE MNN2"/>
    <property type="match status" value="1"/>
</dbReference>
<keyword evidence="8" id="KW-0333">Golgi apparatus</keyword>
<evidence type="ECO:0000256" key="9">
    <source>
        <dbReference type="ARBA" id="ARBA00023136"/>
    </source>
</evidence>
<evidence type="ECO:0000256" key="6">
    <source>
        <dbReference type="ARBA" id="ARBA00022968"/>
    </source>
</evidence>
<dbReference type="PANTHER" id="PTHR31646:SF1">
    <property type="entry name" value="ALPHA-1,2-MANNOSYLTRANSFERASE MNN2"/>
    <property type="match status" value="1"/>
</dbReference>
<gene>
    <name evidence="11" type="ORF">CHLRE_09g386734v5</name>
</gene>
<dbReference type="STRING" id="3055.A0A2K3DCG0"/>
<organism evidence="11 12">
    <name type="scientific">Chlamydomonas reinhardtii</name>
    <name type="common">Chlamydomonas smithii</name>
    <dbReference type="NCBI Taxonomy" id="3055"/>
    <lineage>
        <taxon>Eukaryota</taxon>
        <taxon>Viridiplantae</taxon>
        <taxon>Chlorophyta</taxon>
        <taxon>core chlorophytes</taxon>
        <taxon>Chlorophyceae</taxon>
        <taxon>CS clade</taxon>
        <taxon>Chlamydomonadales</taxon>
        <taxon>Chlamydomonadaceae</taxon>
        <taxon>Chlamydomonas</taxon>
    </lineage>
</organism>
<evidence type="ECO:0000256" key="4">
    <source>
        <dbReference type="ARBA" id="ARBA00022679"/>
    </source>
</evidence>
<dbReference type="Proteomes" id="UP000006906">
    <property type="component" value="Chromosome 9"/>
</dbReference>
<dbReference type="KEGG" id="cre:CHLRE_09g386734v5"/>
<evidence type="ECO:0000256" key="5">
    <source>
        <dbReference type="ARBA" id="ARBA00022692"/>
    </source>
</evidence>
<dbReference type="GeneID" id="5720834"/>
<name>A0A2K3DCG0_CHLRE</name>
<dbReference type="ExpressionAtlas" id="A0A2K3DCG0">
    <property type="expression patterns" value="baseline"/>
</dbReference>
<dbReference type="GO" id="GO:0000139">
    <property type="term" value="C:Golgi membrane"/>
    <property type="evidence" value="ECO:0007669"/>
    <property type="project" value="UniProtKB-SubCell"/>
</dbReference>
<evidence type="ECO:0000256" key="8">
    <source>
        <dbReference type="ARBA" id="ARBA00023034"/>
    </source>
</evidence>
<dbReference type="Gene3D" id="3.90.550.10">
    <property type="entry name" value="Spore Coat Polysaccharide Biosynthesis Protein SpsA, Chain A"/>
    <property type="match status" value="1"/>
</dbReference>
<dbReference type="RefSeq" id="XP_042920692.1">
    <property type="nucleotide sequence ID" value="XM_043065396.1"/>
</dbReference>
<evidence type="ECO:0000256" key="1">
    <source>
        <dbReference type="ARBA" id="ARBA00004394"/>
    </source>
</evidence>
<keyword evidence="7" id="KW-1133">Transmembrane helix</keyword>
<evidence type="ECO:0000313" key="11">
    <source>
        <dbReference type="EMBL" id="PNW78213.1"/>
    </source>
</evidence>
<evidence type="ECO:0000256" key="2">
    <source>
        <dbReference type="ARBA" id="ARBA00004606"/>
    </source>
</evidence>
<comment type="similarity">
    <text evidence="3">Belongs to the MNN1/MNT family.</text>
</comment>
<keyword evidence="9" id="KW-0472">Membrane</keyword>
<dbReference type="PaxDb" id="3055-EDP01979"/>
<evidence type="ECO:0000256" key="3">
    <source>
        <dbReference type="ARBA" id="ARBA00009105"/>
    </source>
</evidence>
<dbReference type="SUPFAM" id="SSF53448">
    <property type="entry name" value="Nucleotide-diphospho-sugar transferases"/>
    <property type="match status" value="1"/>
</dbReference>
<evidence type="ECO:0000256" key="10">
    <source>
        <dbReference type="ARBA" id="ARBA00037847"/>
    </source>
</evidence>
<evidence type="ECO:0000313" key="12">
    <source>
        <dbReference type="Proteomes" id="UP000006906"/>
    </source>
</evidence>
<keyword evidence="12" id="KW-1185">Reference proteome</keyword>
<dbReference type="InterPro" id="IPR022751">
    <property type="entry name" value="Alpha_mannosyltransferase"/>
</dbReference>
<dbReference type="Gramene" id="PNW78213">
    <property type="protein sequence ID" value="PNW78213"/>
    <property type="gene ID" value="CHLRE_09g386734v5"/>
</dbReference>
<dbReference type="OrthoDB" id="534101at2759"/>
<proteinExistence type="inferred from homology"/>